<dbReference type="Gene3D" id="2.60.40.2310">
    <property type="match status" value="1"/>
</dbReference>
<comment type="caution">
    <text evidence="12">The sequence shown here is derived from an EMBL/GenBank/DDBJ whole genome shotgun (WGS) entry which is preliminary data.</text>
</comment>
<dbReference type="Pfam" id="PF17766">
    <property type="entry name" value="fn3_6"/>
    <property type="match status" value="1"/>
</dbReference>
<dbReference type="Gene3D" id="3.50.30.30">
    <property type="match status" value="1"/>
</dbReference>
<sequence>MDLRSAFASTFLLALVLWMPLPALASSKLYIVYMGEKKHDDPSKVTASHHDVLTSILGSKDEALKSIVYSYKHGFSGFAAMLTESQAEELSNFPEVLYVKPDTHYEAQTTRSWDFLGLNNDQPSGLLQRARQGEDVIVGVVDSGIWPESRSFDDRGYGPVPARWRGACQTGAAFNASGCNRKIIGVRWYTGGVDAEALQAAGEFMSARDMGGHGTHVASTIAGSPVRNASFGGLAAGVARGGAPRARLAVYKACWGPRTRCGGAAILAAIDDATNDGVDVLSLSLGGFQEFAGTLHAVARGIPVVFSGMNDGPAPQTVRNTAPWVVTVAATMMDRSFPTVMQLGNNERLVGQSHYFDAAANTSQFRMLVNGRRCDNTRLLASLNASGNVVLCYAPEDAAFNPPRQRVGDAIDNVQRAGGMGVIFAGYSSNLVDFTDRCSGIMPCVVVDYEIANRIAFYMATTRTPVVRISPAKSVVGDSVLSPRVASFSARGPSAEFPGILKPDIGAPGVSILAAVRDSYQFMSGTSMACPHVSAIIALLKSIHPDWSPAMIKSAIITTGMSSTHTAKNNWFVTHIFNFASYSASMNDGFGMPIQAEGVPRKLADPFDIGGGHIDPDRAADPGLVYDIDPSEYTKFFTCTLRPRDECLSFMGKLYQLNLPSISVPDLKGSVTVSRTVTNVGPAEATYRVTVEAPAGVDVSVEPEELAFTVDGSSNATFTVTFTARQKVQGVYTFGSLEWSDGGDHSVRIPIAVRTVTEEFVADV</sequence>
<dbReference type="InterPro" id="IPR041469">
    <property type="entry name" value="Subtilisin-like_FN3"/>
</dbReference>
<dbReference type="SUPFAM" id="SSF52743">
    <property type="entry name" value="Subtilisin-like"/>
    <property type="match status" value="1"/>
</dbReference>
<dbReference type="InterPro" id="IPR037045">
    <property type="entry name" value="S8pro/Inhibitor_I9_sf"/>
</dbReference>
<organism evidence="12 13">
    <name type="scientific">Eragrostis curvula</name>
    <name type="common">weeping love grass</name>
    <dbReference type="NCBI Taxonomy" id="38414"/>
    <lineage>
        <taxon>Eukaryota</taxon>
        <taxon>Viridiplantae</taxon>
        <taxon>Streptophyta</taxon>
        <taxon>Embryophyta</taxon>
        <taxon>Tracheophyta</taxon>
        <taxon>Spermatophyta</taxon>
        <taxon>Magnoliopsida</taxon>
        <taxon>Liliopsida</taxon>
        <taxon>Poales</taxon>
        <taxon>Poaceae</taxon>
        <taxon>PACMAD clade</taxon>
        <taxon>Chloridoideae</taxon>
        <taxon>Eragrostideae</taxon>
        <taxon>Eragrostidinae</taxon>
        <taxon>Eragrostis</taxon>
    </lineage>
</organism>
<dbReference type="AlphaFoldDB" id="A0A5J9V9H9"/>
<dbReference type="InterPro" id="IPR034197">
    <property type="entry name" value="Peptidases_S8_3"/>
</dbReference>
<evidence type="ECO:0000256" key="6">
    <source>
        <dbReference type="PIRSR" id="PIRSR615500-1"/>
    </source>
</evidence>
<evidence type="ECO:0008006" key="14">
    <source>
        <dbReference type="Google" id="ProtNLM"/>
    </source>
</evidence>
<dbReference type="FunFam" id="2.60.40.2310:FF:000001">
    <property type="entry name" value="Subtilisin-like protease SBT1.5"/>
    <property type="match status" value="1"/>
</dbReference>
<dbReference type="PANTHER" id="PTHR10795">
    <property type="entry name" value="PROPROTEIN CONVERTASE SUBTILISIN/KEXIN"/>
    <property type="match status" value="1"/>
</dbReference>
<dbReference type="GO" id="GO:0004252">
    <property type="term" value="F:serine-type endopeptidase activity"/>
    <property type="evidence" value="ECO:0007669"/>
    <property type="project" value="UniProtKB-UniRule"/>
</dbReference>
<dbReference type="InterPro" id="IPR023828">
    <property type="entry name" value="Peptidase_S8_Ser-AS"/>
</dbReference>
<dbReference type="InterPro" id="IPR045051">
    <property type="entry name" value="SBT"/>
</dbReference>
<feature type="domain" description="Peptidase S8/S53" evidence="9">
    <location>
        <begin position="133"/>
        <end position="560"/>
    </location>
</feature>
<dbReference type="CDD" id="cd02120">
    <property type="entry name" value="PA_subtilisin_like"/>
    <property type="match status" value="1"/>
</dbReference>
<evidence type="ECO:0000256" key="7">
    <source>
        <dbReference type="PROSITE-ProRule" id="PRU01240"/>
    </source>
</evidence>
<dbReference type="Pfam" id="PF05922">
    <property type="entry name" value="Inhibitor_I9"/>
    <property type="match status" value="1"/>
</dbReference>
<feature type="non-terminal residue" evidence="12">
    <location>
        <position position="1"/>
    </location>
</feature>
<dbReference type="Proteomes" id="UP000324897">
    <property type="component" value="Chromosome 1"/>
</dbReference>
<dbReference type="EMBL" id="RWGY01000011">
    <property type="protein sequence ID" value="TVU32605.1"/>
    <property type="molecule type" value="Genomic_DNA"/>
</dbReference>
<keyword evidence="5 7" id="KW-0720">Serine protease</keyword>
<evidence type="ECO:0000259" key="11">
    <source>
        <dbReference type="Pfam" id="PF17766"/>
    </source>
</evidence>
<proteinExistence type="inferred from homology"/>
<name>A0A5J9V9H9_9POAL</name>
<dbReference type="PRINTS" id="PR00723">
    <property type="entry name" value="SUBTILISIN"/>
</dbReference>
<dbReference type="Gene3D" id="3.30.70.80">
    <property type="entry name" value="Peptidase S8 propeptide/proteinase inhibitor I9"/>
    <property type="match status" value="1"/>
</dbReference>
<keyword evidence="3 8" id="KW-0732">Signal</keyword>
<evidence type="ECO:0000256" key="1">
    <source>
        <dbReference type="ARBA" id="ARBA00011073"/>
    </source>
</evidence>
<dbReference type="PROSITE" id="PS00137">
    <property type="entry name" value="SUBTILASE_HIS"/>
    <property type="match status" value="1"/>
</dbReference>
<dbReference type="GO" id="GO:0006508">
    <property type="term" value="P:proteolysis"/>
    <property type="evidence" value="ECO:0007669"/>
    <property type="project" value="UniProtKB-KW"/>
</dbReference>
<dbReference type="InterPro" id="IPR010259">
    <property type="entry name" value="S8pro/Inhibitor_I9"/>
</dbReference>
<feature type="domain" description="Subtilisin-like protease fibronectin type-III" evidence="11">
    <location>
        <begin position="656"/>
        <end position="753"/>
    </location>
</feature>
<evidence type="ECO:0000313" key="13">
    <source>
        <dbReference type="Proteomes" id="UP000324897"/>
    </source>
</evidence>
<evidence type="ECO:0000259" key="10">
    <source>
        <dbReference type="Pfam" id="PF05922"/>
    </source>
</evidence>
<feature type="active site" description="Charge relay system" evidence="6 7">
    <location>
        <position position="213"/>
    </location>
</feature>
<feature type="non-terminal residue" evidence="12">
    <location>
        <position position="764"/>
    </location>
</feature>
<feature type="chain" id="PRO_5023807880" description="Subtilisin-like protease fibronectin type-III domain-containing protein" evidence="8">
    <location>
        <begin position="26"/>
        <end position="764"/>
    </location>
</feature>
<dbReference type="Gramene" id="TVU32605">
    <property type="protein sequence ID" value="TVU32605"/>
    <property type="gene ID" value="EJB05_24343"/>
</dbReference>
<evidence type="ECO:0000313" key="12">
    <source>
        <dbReference type="EMBL" id="TVU32605.1"/>
    </source>
</evidence>
<evidence type="ECO:0000256" key="2">
    <source>
        <dbReference type="ARBA" id="ARBA00022670"/>
    </source>
</evidence>
<keyword evidence="13" id="KW-1185">Reference proteome</keyword>
<dbReference type="InterPro" id="IPR015500">
    <property type="entry name" value="Peptidase_S8_subtilisin-rel"/>
</dbReference>
<dbReference type="PROSITE" id="PS51892">
    <property type="entry name" value="SUBTILASE"/>
    <property type="match status" value="1"/>
</dbReference>
<evidence type="ECO:0000256" key="3">
    <source>
        <dbReference type="ARBA" id="ARBA00022729"/>
    </source>
</evidence>
<dbReference type="InterPro" id="IPR000209">
    <property type="entry name" value="Peptidase_S8/S53_dom"/>
</dbReference>
<feature type="active site" description="Charge relay system" evidence="6 7">
    <location>
        <position position="142"/>
    </location>
</feature>
<dbReference type="FunFam" id="3.30.70.80:FF:000002">
    <property type="entry name" value="Subtilisin-like protease SBT5.3"/>
    <property type="match status" value="1"/>
</dbReference>
<evidence type="ECO:0000256" key="4">
    <source>
        <dbReference type="ARBA" id="ARBA00022801"/>
    </source>
</evidence>
<dbReference type="CDD" id="cd04852">
    <property type="entry name" value="Peptidases_S8_3"/>
    <property type="match status" value="1"/>
</dbReference>
<protein>
    <recommendedName>
        <fullName evidence="14">Subtilisin-like protease fibronectin type-III domain-containing protein</fullName>
    </recommendedName>
</protein>
<reference evidence="12 13" key="1">
    <citation type="journal article" date="2019" name="Sci. Rep.">
        <title>A high-quality genome of Eragrostis curvula grass provides insights into Poaceae evolution and supports new strategies to enhance forage quality.</title>
        <authorList>
            <person name="Carballo J."/>
            <person name="Santos B.A.C.M."/>
            <person name="Zappacosta D."/>
            <person name="Garbus I."/>
            <person name="Selva J.P."/>
            <person name="Gallo C.A."/>
            <person name="Diaz A."/>
            <person name="Albertini E."/>
            <person name="Caccamo M."/>
            <person name="Echenique V."/>
        </authorList>
    </citation>
    <scope>NUCLEOTIDE SEQUENCE [LARGE SCALE GENOMIC DNA]</scope>
    <source>
        <strain evidence="13">cv. Victoria</strain>
        <tissue evidence="12">Leaf</tissue>
    </source>
</reference>
<feature type="signal peptide" evidence="8">
    <location>
        <begin position="1"/>
        <end position="25"/>
    </location>
</feature>
<evidence type="ECO:0000259" key="9">
    <source>
        <dbReference type="Pfam" id="PF00082"/>
    </source>
</evidence>
<dbReference type="Pfam" id="PF00082">
    <property type="entry name" value="Peptidase_S8"/>
    <property type="match status" value="1"/>
</dbReference>
<feature type="domain" description="Inhibitor I9" evidence="10">
    <location>
        <begin position="30"/>
        <end position="107"/>
    </location>
</feature>
<evidence type="ECO:0000256" key="5">
    <source>
        <dbReference type="ARBA" id="ARBA00022825"/>
    </source>
</evidence>
<dbReference type="Gene3D" id="3.40.50.200">
    <property type="entry name" value="Peptidase S8/S53 domain"/>
    <property type="match status" value="1"/>
</dbReference>
<evidence type="ECO:0000256" key="8">
    <source>
        <dbReference type="SAM" id="SignalP"/>
    </source>
</evidence>
<feature type="active site" description="Charge relay system" evidence="6 7">
    <location>
        <position position="527"/>
    </location>
</feature>
<dbReference type="OrthoDB" id="206201at2759"/>
<keyword evidence="4 7" id="KW-0378">Hydrolase</keyword>
<comment type="similarity">
    <text evidence="1 7">Belongs to the peptidase S8 family.</text>
</comment>
<gene>
    <name evidence="12" type="ORF">EJB05_24343</name>
</gene>
<dbReference type="InterPro" id="IPR022398">
    <property type="entry name" value="Peptidase_S8_His-AS"/>
</dbReference>
<dbReference type="InterPro" id="IPR036852">
    <property type="entry name" value="Peptidase_S8/S53_dom_sf"/>
</dbReference>
<dbReference type="PROSITE" id="PS00138">
    <property type="entry name" value="SUBTILASE_SER"/>
    <property type="match status" value="1"/>
</dbReference>
<keyword evidence="2 7" id="KW-0645">Protease</keyword>
<accession>A0A5J9V9H9</accession>